<gene>
    <name evidence="1" type="ORF">g.1457</name>
</gene>
<organism evidence="1">
    <name type="scientific">Clastoptera arizonana</name>
    <name type="common">Arizona spittle bug</name>
    <dbReference type="NCBI Taxonomy" id="38151"/>
    <lineage>
        <taxon>Eukaryota</taxon>
        <taxon>Metazoa</taxon>
        <taxon>Ecdysozoa</taxon>
        <taxon>Arthropoda</taxon>
        <taxon>Hexapoda</taxon>
        <taxon>Insecta</taxon>
        <taxon>Pterygota</taxon>
        <taxon>Neoptera</taxon>
        <taxon>Paraneoptera</taxon>
        <taxon>Hemiptera</taxon>
        <taxon>Auchenorrhyncha</taxon>
        <taxon>Cercopoidea</taxon>
        <taxon>Clastopteridae</taxon>
        <taxon>Clastoptera</taxon>
    </lineage>
</organism>
<sequence length="138" mass="16560">MRIEIYLFLGYVYFTLGSFESKDYDSDYRSHNDIYESESLEYFMLDSYVKKMNKQNKIIEKTLGHAKKIYENPSTNLTIRYEHAQRMLASEKIMLDLLKKMWDKDETAKTKKLYKDLVMHLNAIEGLKKYDSEKLEVK</sequence>
<name>A0A1B6D260_9HEMI</name>
<proteinExistence type="predicted"/>
<accession>A0A1B6D260</accession>
<feature type="non-terminal residue" evidence="1">
    <location>
        <position position="138"/>
    </location>
</feature>
<dbReference type="AlphaFoldDB" id="A0A1B6D260"/>
<dbReference type="EMBL" id="GEDC01017499">
    <property type="protein sequence ID" value="JAS19799.1"/>
    <property type="molecule type" value="Transcribed_RNA"/>
</dbReference>
<evidence type="ECO:0000313" key="1">
    <source>
        <dbReference type="EMBL" id="JAS19799.1"/>
    </source>
</evidence>
<reference evidence="1" key="1">
    <citation type="submission" date="2015-12" db="EMBL/GenBank/DDBJ databases">
        <title>De novo transcriptome assembly of four potential Pierce s Disease insect vectors from Arizona vineyards.</title>
        <authorList>
            <person name="Tassone E.E."/>
        </authorList>
    </citation>
    <scope>NUCLEOTIDE SEQUENCE</scope>
</reference>
<protein>
    <submittedName>
        <fullName evidence="1">Uncharacterized protein</fullName>
    </submittedName>
</protein>